<dbReference type="PANTHER" id="PTHR43690">
    <property type="entry name" value="NARDILYSIN"/>
    <property type="match status" value="1"/>
</dbReference>
<feature type="compositionally biased region" description="Acidic residues" evidence="8">
    <location>
        <begin position="1085"/>
        <end position="1108"/>
    </location>
</feature>
<evidence type="ECO:0000256" key="5">
    <source>
        <dbReference type="ARBA" id="ARBA00022833"/>
    </source>
</evidence>
<feature type="domain" description="Peptidase M16 middle/third" evidence="11">
    <location>
        <begin position="510"/>
        <end position="797"/>
    </location>
</feature>
<feature type="region of interest" description="Disordered" evidence="8">
    <location>
        <begin position="1077"/>
        <end position="1108"/>
    </location>
</feature>
<keyword evidence="5" id="KW-0862">Zinc</keyword>
<reference evidence="12" key="1">
    <citation type="journal article" date="1997" name="Nucleic Acids Res.">
        <title>tRNAscan-SE: a program for improved detection of transfer RNA genes in genomic sequence.</title>
        <authorList>
            <person name="Lowe T.M."/>
            <person name="Eddy S.R."/>
        </authorList>
    </citation>
    <scope>NUCLEOTIDE SEQUENCE [LARGE SCALE GENOMIC DNA]</scope>
</reference>
<evidence type="ECO:0000259" key="11">
    <source>
        <dbReference type="Pfam" id="PF16187"/>
    </source>
</evidence>
<dbReference type="Gene3D" id="3.30.830.10">
    <property type="entry name" value="Metalloenzyme, LuxS/M16 peptidase-like"/>
    <property type="match status" value="4"/>
</dbReference>
<evidence type="ECO:0000256" key="8">
    <source>
        <dbReference type="SAM" id="MobiDB-lite"/>
    </source>
</evidence>
<keyword evidence="6" id="KW-0482">Metalloprotease</keyword>
<dbReference type="InterPro" id="IPR011249">
    <property type="entry name" value="Metalloenz_LuxS/M16"/>
</dbReference>
<sequence length="1171" mass="134914">MLWVHRSSQCFKFFLLPVRSLSSSGTITTNSQCHLKLLLSSDGQFARHAAKRNNKQLILNSRNHKRVLYTMAEQIIYLDIPDKSAMDKKFYKSILLPNGLRALIISDPSPVPHDGFTTSESSVGEGSETSGETETTNSSSEYTTSTSGSGHSTSDSDSEEGDEKLAACAILLDYGSFSEPREYQGLAHFLEHMIFMGSEKYPEENMFDAHIKKCGGFTNAITDCEETVFYFEVAEKHLDSSLDYFTALMKHPLMKQEAMQRERCSVDSEFQQIVQEDETRRDQLLASLATYGYPHGTFAWGNMKTLKENVDDNALHKLLHEVRRDHYAANRMYLCVQARLPIDELETLVLRHFADIPSNQVVAPDLSTFSYRDAFRPEFHEHAFFVKPVENVTKLELTWVLPCVRKYYRSKPDQFLSFLLGYEGKGSLCAYLRRRLWALELVAGIDENGFDLNSMYSLFNVCIYLTDEGFNNLDDVLAATFAYVKVIAQADPKALRTIYEEQQGIEEIGFRFQAQRPAMDNVQQLVLNCKYFPPKDVLTGKDLYYEYNEQDLVYLIGHLNEFKFNLMLTARKYGDLVFDKREPWFGTEYTSIPMPEKWTHLWRESDPKKMPELFLPESNRFITKNFDIYWHQMGKPVLTDSPKRLLQSEICELWFRGDDKFELPEAYMSFYLISPLQRKSAKNDTMCALYEELVKFHVSEELYPATSAGLNYTFSVGEKGLILQVHGYNEKLHLLVESIADAMIRVPSMLTDEMVATFVKDQRKTYFNTLIKPRALNRDIRLCVVEHLRWLMIDKYKSLNDITLRDLQEFATLFPQQLYVQGLVQGNVTEEQAHNVMNTLLSRLGCMQIEEHYYVEDRTVQLPQGAHYIRCHALNEQDTNTVITNYYQIGPNTVRLECILDLLMMFVEEPLFDQLRTKEQLGYHVGATVRMNYGIAGYSIMVNSQETNTTASHVEKRIEVFRNNMLQILEDMSLEDYDHTRDSLIKLKQVADTALVTEVSRNWNEIVNEEYMFDRRRQQVEVLRTLTKHEIVAFLLDNEISNMRKVSIQVIGHQLEKTAKSKKKSLAETNALAQRTLSEAKSISDDDADEADDDVEMDSSLEDEDEEQDEDELFQALSNKLNVVFLPEDGDATTIVDIAEFKSNLDLFPMNLAHTENASNNPALIEDVMMS</sequence>
<comment type="similarity">
    <text evidence="1 7">Belongs to the peptidase M16 family.</text>
</comment>
<dbReference type="SUPFAM" id="SSF63411">
    <property type="entry name" value="LuxS/MPP-like metallohydrolase"/>
    <property type="match status" value="4"/>
</dbReference>
<evidence type="ECO:0000313" key="12">
    <source>
        <dbReference type="Proteomes" id="UP000694904"/>
    </source>
</evidence>
<dbReference type="Pfam" id="PF05193">
    <property type="entry name" value="Peptidase_M16_C"/>
    <property type="match status" value="2"/>
</dbReference>
<reference evidence="13" key="3">
    <citation type="submission" date="2025-08" db="UniProtKB">
        <authorList>
            <consortium name="RefSeq"/>
        </authorList>
    </citation>
    <scope>IDENTIFICATION</scope>
    <source>
        <tissue evidence="13">Whole organism</tissue>
    </source>
</reference>
<feature type="domain" description="Peptidase M16 C-terminal" evidence="10">
    <location>
        <begin position="801"/>
        <end position="983"/>
    </location>
</feature>
<evidence type="ECO:0000256" key="7">
    <source>
        <dbReference type="RuleBase" id="RU004447"/>
    </source>
</evidence>
<proteinExistence type="inferred from homology"/>
<evidence type="ECO:0000256" key="1">
    <source>
        <dbReference type="ARBA" id="ARBA00007261"/>
    </source>
</evidence>
<keyword evidence="4" id="KW-0378">Hydrolase</keyword>
<dbReference type="PROSITE" id="PS00143">
    <property type="entry name" value="INSULINASE"/>
    <property type="match status" value="1"/>
</dbReference>
<gene>
    <name evidence="13" type="primary">LOC108618868</name>
</gene>
<dbReference type="InterPro" id="IPR050626">
    <property type="entry name" value="Peptidase_M16"/>
</dbReference>
<dbReference type="InterPro" id="IPR007863">
    <property type="entry name" value="Peptidase_M16_C"/>
</dbReference>
<dbReference type="Proteomes" id="UP000694904">
    <property type="component" value="Chromosome X"/>
</dbReference>
<dbReference type="InterPro" id="IPR011765">
    <property type="entry name" value="Pept_M16_N"/>
</dbReference>
<keyword evidence="2" id="KW-0645">Protease</keyword>
<feature type="domain" description="Peptidase M16 C-terminal" evidence="10">
    <location>
        <begin position="319"/>
        <end position="492"/>
    </location>
</feature>
<dbReference type="GeneID" id="108618868"/>
<dbReference type="InterPro" id="IPR032632">
    <property type="entry name" value="Peptidase_M16_M"/>
</dbReference>
<organism evidence="12 13">
    <name type="scientific">Drosophila arizonae</name>
    <name type="common">Fruit fly</name>
    <dbReference type="NCBI Taxonomy" id="7263"/>
    <lineage>
        <taxon>Eukaryota</taxon>
        <taxon>Metazoa</taxon>
        <taxon>Ecdysozoa</taxon>
        <taxon>Arthropoda</taxon>
        <taxon>Hexapoda</taxon>
        <taxon>Insecta</taxon>
        <taxon>Pterygota</taxon>
        <taxon>Neoptera</taxon>
        <taxon>Endopterygota</taxon>
        <taxon>Diptera</taxon>
        <taxon>Brachycera</taxon>
        <taxon>Muscomorpha</taxon>
        <taxon>Ephydroidea</taxon>
        <taxon>Drosophilidae</taxon>
        <taxon>Drosophila</taxon>
    </lineage>
</organism>
<evidence type="ECO:0000256" key="6">
    <source>
        <dbReference type="ARBA" id="ARBA00023049"/>
    </source>
</evidence>
<evidence type="ECO:0000259" key="9">
    <source>
        <dbReference type="Pfam" id="PF00675"/>
    </source>
</evidence>
<dbReference type="PANTHER" id="PTHR43690:SF18">
    <property type="entry name" value="INSULIN-DEGRADING ENZYME-RELATED"/>
    <property type="match status" value="1"/>
</dbReference>
<dbReference type="Pfam" id="PF00675">
    <property type="entry name" value="Peptidase_M16"/>
    <property type="match status" value="1"/>
</dbReference>
<feature type="region of interest" description="Disordered" evidence="8">
    <location>
        <begin position="114"/>
        <end position="160"/>
    </location>
</feature>
<evidence type="ECO:0000313" key="13">
    <source>
        <dbReference type="RefSeq" id="XP_017870552.1"/>
    </source>
</evidence>
<evidence type="ECO:0000256" key="4">
    <source>
        <dbReference type="ARBA" id="ARBA00022801"/>
    </source>
</evidence>
<evidence type="ECO:0000256" key="2">
    <source>
        <dbReference type="ARBA" id="ARBA00022670"/>
    </source>
</evidence>
<feature type="compositionally biased region" description="Low complexity" evidence="8">
    <location>
        <begin position="117"/>
        <end position="155"/>
    </location>
</feature>
<accession>A0ABM1PTL6</accession>
<dbReference type="InterPro" id="IPR001431">
    <property type="entry name" value="Pept_M16_Zn_BS"/>
</dbReference>
<evidence type="ECO:0000256" key="3">
    <source>
        <dbReference type="ARBA" id="ARBA00022723"/>
    </source>
</evidence>
<protein>
    <submittedName>
        <fullName evidence="13">Nardilysin</fullName>
    </submittedName>
</protein>
<evidence type="ECO:0000259" key="10">
    <source>
        <dbReference type="Pfam" id="PF05193"/>
    </source>
</evidence>
<dbReference type="RefSeq" id="XP_017870552.1">
    <property type="nucleotide sequence ID" value="XM_018015063.1"/>
</dbReference>
<keyword evidence="3" id="KW-0479">Metal-binding</keyword>
<dbReference type="Pfam" id="PF16187">
    <property type="entry name" value="Peptidase_M16_M"/>
    <property type="match status" value="1"/>
</dbReference>
<reference evidence="12" key="2">
    <citation type="journal article" date="2016" name="G3 (Bethesda)">
        <title>Genome Evolution in Three Species of Cactophilic Drosophila.</title>
        <authorList>
            <person name="Sanchez-Flores A."/>
            <person name="Penazola F."/>
            <person name="Carpinteyro-Ponce J."/>
            <person name="Nazario-Yepiz N."/>
            <person name="Abreu-Goodger C."/>
            <person name="Machado C.A."/>
            <person name="Markow T.A."/>
        </authorList>
    </citation>
    <scope>NUCLEOTIDE SEQUENCE [LARGE SCALE GENOMIC DNA]</scope>
</reference>
<feature type="domain" description="Peptidase M16 N-terminal" evidence="9">
    <location>
        <begin position="163"/>
        <end position="287"/>
    </location>
</feature>
<keyword evidence="12" id="KW-1185">Reference proteome</keyword>
<name>A0ABM1PTL6_DROAR</name>